<protein>
    <recommendedName>
        <fullName evidence="4">RNase H type-1 domain-containing protein</fullName>
    </recommendedName>
</protein>
<proteinExistence type="predicted"/>
<accession>A0A5J5F269</accession>
<comment type="caution">
    <text evidence="2">The sequence shown here is derived from an EMBL/GenBank/DDBJ whole genome shotgun (WGS) entry which is preliminary data.</text>
</comment>
<evidence type="ECO:0008006" key="4">
    <source>
        <dbReference type="Google" id="ProtNLM"/>
    </source>
</evidence>
<evidence type="ECO:0000313" key="3">
    <source>
        <dbReference type="Proteomes" id="UP000326924"/>
    </source>
</evidence>
<organism evidence="2 3">
    <name type="scientific">Sphaerosporella brunnea</name>
    <dbReference type="NCBI Taxonomy" id="1250544"/>
    <lineage>
        <taxon>Eukaryota</taxon>
        <taxon>Fungi</taxon>
        <taxon>Dikarya</taxon>
        <taxon>Ascomycota</taxon>
        <taxon>Pezizomycotina</taxon>
        <taxon>Pezizomycetes</taxon>
        <taxon>Pezizales</taxon>
        <taxon>Pyronemataceae</taxon>
        <taxon>Sphaerosporella</taxon>
    </lineage>
</organism>
<dbReference type="Proteomes" id="UP000326924">
    <property type="component" value="Unassembled WGS sequence"/>
</dbReference>
<dbReference type="AlphaFoldDB" id="A0A5J5F269"/>
<sequence length="455" mass="50609">MQQAESYKSVETRIQAAIEVLRKRDVVNIAATAREFNLPEQRLRARWNGRLAKSDLPGPNKRLTEAQELAVCMYLDRLDAIGAQARMKMVTSFVGEHWTQRFLDRHPEYYVVKANTMDIDRKLAHDPPPTPPTTPPPPDAPEVPLTIRSLKRQFHSVYNEVCHLEGMTPSLKRRLKTALNGGLVQAHAGAEAAAEIKATQEAEAQANQAHEKHWSVRAGLTNAETVLEHRRRRFAARLAATPANNPAGNRLRNAAIKPACKDQQTMVKSASALLRFVSRNAFGENEPEPEPQPTTLMSKLANTIPRRPAIFEPTRPTLRHPTGRVLIDEDEAPAALVAVFHECPTENHLAVYSDGSRLEDGHCGFGAVARTSATMQDWCRTSGYVGDNKEAYDAELFGIAAGLEMASRSAHVRSRLRQQTPPEHAWHRGNGYYRTFARPKPICDNSDGSPNIVIT</sequence>
<dbReference type="EMBL" id="VXIS01000052">
    <property type="protein sequence ID" value="KAA8909971.1"/>
    <property type="molecule type" value="Genomic_DNA"/>
</dbReference>
<gene>
    <name evidence="2" type="ORF">FN846DRAFT_905340</name>
</gene>
<feature type="compositionally biased region" description="Pro residues" evidence="1">
    <location>
        <begin position="126"/>
        <end position="141"/>
    </location>
</feature>
<evidence type="ECO:0000256" key="1">
    <source>
        <dbReference type="SAM" id="MobiDB-lite"/>
    </source>
</evidence>
<dbReference type="InParanoid" id="A0A5J5F269"/>
<feature type="region of interest" description="Disordered" evidence="1">
    <location>
        <begin position="121"/>
        <end position="143"/>
    </location>
</feature>
<evidence type="ECO:0000313" key="2">
    <source>
        <dbReference type="EMBL" id="KAA8909971.1"/>
    </source>
</evidence>
<reference evidence="2 3" key="1">
    <citation type="submission" date="2019-09" db="EMBL/GenBank/DDBJ databases">
        <title>Draft genome of the ectomycorrhizal ascomycete Sphaerosporella brunnea.</title>
        <authorList>
            <consortium name="DOE Joint Genome Institute"/>
            <person name="Benucci G.M."/>
            <person name="Marozzi G."/>
            <person name="Antonielli L."/>
            <person name="Sanchez S."/>
            <person name="Marco P."/>
            <person name="Wang X."/>
            <person name="Falini L.B."/>
            <person name="Barry K."/>
            <person name="Haridas S."/>
            <person name="Lipzen A."/>
            <person name="Labutti K."/>
            <person name="Grigoriev I.V."/>
            <person name="Murat C."/>
            <person name="Martin F."/>
            <person name="Albertini E."/>
            <person name="Donnini D."/>
            <person name="Bonito G."/>
        </authorList>
    </citation>
    <scope>NUCLEOTIDE SEQUENCE [LARGE SCALE GENOMIC DNA]</scope>
    <source>
        <strain evidence="2 3">Sb_GMNB300</strain>
    </source>
</reference>
<dbReference type="OrthoDB" id="4368338at2759"/>
<name>A0A5J5F269_9PEZI</name>
<keyword evidence="3" id="KW-1185">Reference proteome</keyword>